<keyword evidence="5" id="KW-1278">Translocase</keyword>
<keyword evidence="10" id="KW-0067">ATP-binding</keyword>
<evidence type="ECO:0000313" key="13">
    <source>
        <dbReference type="Proteomes" id="UP000678281"/>
    </source>
</evidence>
<dbReference type="GO" id="GO:0016887">
    <property type="term" value="F:ATP hydrolysis activity"/>
    <property type="evidence" value="ECO:0007669"/>
    <property type="project" value="InterPro"/>
</dbReference>
<dbReference type="SUPFAM" id="SSF81665">
    <property type="entry name" value="Calcium ATPase, transmembrane domain M"/>
    <property type="match status" value="1"/>
</dbReference>
<organism evidence="12 13">
    <name type="scientific">Devosia litorisediminis</name>
    <dbReference type="NCBI Taxonomy" id="2829817"/>
    <lineage>
        <taxon>Bacteria</taxon>
        <taxon>Pseudomonadati</taxon>
        <taxon>Pseudomonadota</taxon>
        <taxon>Alphaproteobacteria</taxon>
        <taxon>Hyphomicrobiales</taxon>
        <taxon>Devosiaceae</taxon>
        <taxon>Devosia</taxon>
    </lineage>
</organism>
<keyword evidence="13" id="KW-1185">Reference proteome</keyword>
<evidence type="ECO:0000256" key="7">
    <source>
        <dbReference type="ARBA" id="ARBA00023136"/>
    </source>
</evidence>
<feature type="domain" description="P-type ATPase A" evidence="11">
    <location>
        <begin position="107"/>
        <end position="205"/>
    </location>
</feature>
<dbReference type="EC" id="7.2.2.12" evidence="8"/>
<dbReference type="Proteomes" id="UP000678281">
    <property type="component" value="Unassembled WGS sequence"/>
</dbReference>
<evidence type="ECO:0000256" key="3">
    <source>
        <dbReference type="ARBA" id="ARBA00022692"/>
    </source>
</evidence>
<dbReference type="InterPro" id="IPR023299">
    <property type="entry name" value="ATPase_P-typ_cyto_dom_N"/>
</dbReference>
<dbReference type="PRINTS" id="PR00119">
    <property type="entry name" value="CATATPASE"/>
</dbReference>
<feature type="transmembrane region" description="Helical" evidence="10">
    <location>
        <begin position="24"/>
        <end position="44"/>
    </location>
</feature>
<evidence type="ECO:0000256" key="6">
    <source>
        <dbReference type="ARBA" id="ARBA00022989"/>
    </source>
</evidence>
<keyword evidence="10" id="KW-0547">Nucleotide-binding</keyword>
<dbReference type="GO" id="GO:0015086">
    <property type="term" value="F:cadmium ion transmembrane transporter activity"/>
    <property type="evidence" value="ECO:0007669"/>
    <property type="project" value="TreeGrafter"/>
</dbReference>
<dbReference type="AlphaFoldDB" id="A0A942E5B7"/>
<comment type="similarity">
    <text evidence="2 10">Belongs to the cation transport ATPase (P-type) (TC 3.A.3) family. Type IB subfamily.</text>
</comment>
<keyword evidence="7 10" id="KW-0472">Membrane</keyword>
<dbReference type="EMBL" id="JAGXTP010000001">
    <property type="protein sequence ID" value="MBS3847736.1"/>
    <property type="molecule type" value="Genomic_DNA"/>
</dbReference>
<feature type="transmembrane region" description="Helical" evidence="10">
    <location>
        <begin position="221"/>
        <end position="240"/>
    </location>
</feature>
<dbReference type="NCBIfam" id="TIGR01525">
    <property type="entry name" value="ATPase-IB_hvy"/>
    <property type="match status" value="1"/>
</dbReference>
<evidence type="ECO:0000256" key="10">
    <source>
        <dbReference type="RuleBase" id="RU362081"/>
    </source>
</evidence>
<dbReference type="SUPFAM" id="SSF81653">
    <property type="entry name" value="Calcium ATPase, transduction domain A"/>
    <property type="match status" value="1"/>
</dbReference>
<dbReference type="InterPro" id="IPR018303">
    <property type="entry name" value="ATPase_P-typ_P_site"/>
</dbReference>
<gene>
    <name evidence="12" type="ORF">KD146_03395</name>
</gene>
<evidence type="ECO:0000256" key="8">
    <source>
        <dbReference type="ARBA" id="ARBA00039097"/>
    </source>
</evidence>
<evidence type="ECO:0000256" key="2">
    <source>
        <dbReference type="ARBA" id="ARBA00006024"/>
    </source>
</evidence>
<dbReference type="InterPro" id="IPR036412">
    <property type="entry name" value="HAD-like_sf"/>
</dbReference>
<dbReference type="Gene3D" id="3.40.1110.10">
    <property type="entry name" value="Calcium-transporting ATPase, cytoplasmic domain N"/>
    <property type="match status" value="1"/>
</dbReference>
<dbReference type="GO" id="GO:0005886">
    <property type="term" value="C:plasma membrane"/>
    <property type="evidence" value="ECO:0007669"/>
    <property type="project" value="UniProtKB-SubCell"/>
</dbReference>
<dbReference type="InterPro" id="IPR051014">
    <property type="entry name" value="Cation_Transport_ATPase_IB"/>
</dbReference>
<dbReference type="GO" id="GO:0005524">
    <property type="term" value="F:ATP binding"/>
    <property type="evidence" value="ECO:0007669"/>
    <property type="project" value="UniProtKB-UniRule"/>
</dbReference>
<reference evidence="12" key="1">
    <citation type="submission" date="2021-04" db="EMBL/GenBank/DDBJ databases">
        <title>Devosia litorisediminis sp. nov., isolated from a sand dune.</title>
        <authorList>
            <person name="Park S."/>
            <person name="Yoon J.-H."/>
        </authorList>
    </citation>
    <scope>NUCLEOTIDE SEQUENCE</scope>
    <source>
        <strain evidence="12">BSSL-BM10</strain>
    </source>
</reference>
<sequence>MLAIALTGLSIGTALWFTGFGTNADLAWTLGTTPVLAGLLWQIIITLRRGDVGLDVVAALSMSAALAFGEPLAGNVVALMYSGGQLLETFAAGRARQEMTALLGRVARTAMRYDGTRLHEIDITAISPGDRLLIRHGEVLPVDGHVAAEQAELDMSALTGESIPVHLADGAEALSGSTLIGAPFDLVASRPAAESTYAGIVRLVEAAQSSKAPMARMADRYAMGFLLLTVILAGAAWAFSGDHLRALAVLVVATPCPLILAVPVAIISGMSRTARIGVLVKNGGMLEALADVRTAVLDKTGTLTGGQAEVTEIRPMPGITQDDVLRRAASLDQASGHVVAAALLQAAAARKLTLSPPTNVVETAGEGLHGQIDDRTTAVGSRSYVIAQLTGGSFDPLTTDLPVDAMTVAIAVDGRPFGLIVLQDRIRPDARQSLDALRAAGLTRIILASGDRDDIAQAVGTDLGVDFSVGGLHPEDKVAILRREKANNAKVMMVGDGINDAPALALADVGVAMGARGAAASSEAAGIVLLVDALAPLAKAVTIAKRTRRIALESVVVGLGLSLAAMIAAALGYLPPVQGALLQEVIDVAVILNALRALR</sequence>
<keyword evidence="6 10" id="KW-1133">Transmembrane helix</keyword>
<dbReference type="NCBIfam" id="TIGR01494">
    <property type="entry name" value="ATPase_P-type"/>
    <property type="match status" value="2"/>
</dbReference>
<keyword evidence="3 10" id="KW-0812">Transmembrane</keyword>
<dbReference type="SFLD" id="SFLDS00003">
    <property type="entry name" value="Haloacid_Dehalogenase"/>
    <property type="match status" value="1"/>
</dbReference>
<dbReference type="Gene3D" id="3.40.50.1000">
    <property type="entry name" value="HAD superfamily/HAD-like"/>
    <property type="match status" value="1"/>
</dbReference>
<comment type="catalytic activity">
    <reaction evidence="9">
        <text>Zn(2+)(in) + ATP + H2O = Zn(2+)(out) + ADP + phosphate + H(+)</text>
        <dbReference type="Rhea" id="RHEA:20621"/>
        <dbReference type="ChEBI" id="CHEBI:15377"/>
        <dbReference type="ChEBI" id="CHEBI:15378"/>
        <dbReference type="ChEBI" id="CHEBI:29105"/>
        <dbReference type="ChEBI" id="CHEBI:30616"/>
        <dbReference type="ChEBI" id="CHEBI:43474"/>
        <dbReference type="ChEBI" id="CHEBI:456216"/>
        <dbReference type="EC" id="7.2.2.12"/>
    </reaction>
</comment>
<comment type="subcellular location">
    <subcellularLocation>
        <location evidence="10">Cell membrane</location>
    </subcellularLocation>
    <subcellularLocation>
        <location evidence="1">Membrane</location>
    </subcellularLocation>
</comment>
<dbReference type="SFLD" id="SFLDF00027">
    <property type="entry name" value="p-type_atpase"/>
    <property type="match status" value="1"/>
</dbReference>
<evidence type="ECO:0000259" key="11">
    <source>
        <dbReference type="Pfam" id="PF00122"/>
    </source>
</evidence>
<dbReference type="PANTHER" id="PTHR48085:SF5">
    <property type="entry name" value="CADMIUM_ZINC-TRANSPORTING ATPASE HMA4-RELATED"/>
    <property type="match status" value="1"/>
</dbReference>
<feature type="transmembrane region" description="Helical" evidence="10">
    <location>
        <begin position="555"/>
        <end position="574"/>
    </location>
</feature>
<keyword evidence="10" id="KW-1003">Cell membrane</keyword>
<dbReference type="Gene3D" id="2.70.150.10">
    <property type="entry name" value="Calcium-transporting ATPase, cytoplasmic transduction domain A"/>
    <property type="match status" value="1"/>
</dbReference>
<feature type="transmembrane region" description="Helical" evidence="10">
    <location>
        <begin position="246"/>
        <end position="267"/>
    </location>
</feature>
<dbReference type="SUPFAM" id="SSF56784">
    <property type="entry name" value="HAD-like"/>
    <property type="match status" value="1"/>
</dbReference>
<dbReference type="InterPro" id="IPR023214">
    <property type="entry name" value="HAD_sf"/>
</dbReference>
<dbReference type="InterPro" id="IPR044492">
    <property type="entry name" value="P_typ_ATPase_HD_dom"/>
</dbReference>
<dbReference type="PROSITE" id="PS00154">
    <property type="entry name" value="ATPASE_E1_E2"/>
    <property type="match status" value="1"/>
</dbReference>
<evidence type="ECO:0000256" key="1">
    <source>
        <dbReference type="ARBA" id="ARBA00004370"/>
    </source>
</evidence>
<dbReference type="InterPro" id="IPR008250">
    <property type="entry name" value="ATPase_P-typ_transduc_dom_A_sf"/>
</dbReference>
<dbReference type="PANTHER" id="PTHR48085">
    <property type="entry name" value="CADMIUM/ZINC-TRANSPORTING ATPASE HMA2-RELATED"/>
    <property type="match status" value="1"/>
</dbReference>
<comment type="caution">
    <text evidence="12">The sequence shown here is derived from an EMBL/GenBank/DDBJ whole genome shotgun (WGS) entry which is preliminary data.</text>
</comment>
<evidence type="ECO:0000256" key="4">
    <source>
        <dbReference type="ARBA" id="ARBA00022723"/>
    </source>
</evidence>
<name>A0A942E5B7_9HYPH</name>
<evidence type="ECO:0000313" key="12">
    <source>
        <dbReference type="EMBL" id="MBS3847736.1"/>
    </source>
</evidence>
<proteinExistence type="inferred from homology"/>
<keyword evidence="4 10" id="KW-0479">Metal-binding</keyword>
<evidence type="ECO:0000256" key="9">
    <source>
        <dbReference type="ARBA" id="ARBA00047308"/>
    </source>
</evidence>
<dbReference type="InterPro" id="IPR059000">
    <property type="entry name" value="ATPase_P-type_domA"/>
</dbReference>
<dbReference type="InterPro" id="IPR001757">
    <property type="entry name" value="P_typ_ATPase"/>
</dbReference>
<dbReference type="SFLD" id="SFLDG00002">
    <property type="entry name" value="C1.7:_P-type_atpase_like"/>
    <property type="match status" value="1"/>
</dbReference>
<protein>
    <recommendedName>
        <fullName evidence="8">P-type Zn(2+) transporter</fullName>
        <ecNumber evidence="8">7.2.2.12</ecNumber>
    </recommendedName>
</protein>
<dbReference type="Pfam" id="PF00122">
    <property type="entry name" value="E1-E2_ATPase"/>
    <property type="match status" value="1"/>
</dbReference>
<dbReference type="GO" id="GO:0046872">
    <property type="term" value="F:metal ion binding"/>
    <property type="evidence" value="ECO:0007669"/>
    <property type="project" value="UniProtKB-KW"/>
</dbReference>
<dbReference type="InterPro" id="IPR023298">
    <property type="entry name" value="ATPase_P-typ_TM_dom_sf"/>
</dbReference>
<dbReference type="InterPro" id="IPR027256">
    <property type="entry name" value="P-typ_ATPase_IB"/>
</dbReference>
<dbReference type="Pfam" id="PF00702">
    <property type="entry name" value="Hydrolase"/>
    <property type="match status" value="1"/>
</dbReference>
<evidence type="ECO:0000256" key="5">
    <source>
        <dbReference type="ARBA" id="ARBA00022967"/>
    </source>
</evidence>
<dbReference type="GO" id="GO:0016463">
    <property type="term" value="F:P-type zinc transporter activity"/>
    <property type="evidence" value="ECO:0007669"/>
    <property type="project" value="UniProtKB-EC"/>
</dbReference>
<accession>A0A942E5B7</accession>